<evidence type="ECO:0000256" key="4">
    <source>
        <dbReference type="ARBA" id="ARBA00022729"/>
    </source>
</evidence>
<gene>
    <name evidence="7" type="ORF">FC23_GL000872</name>
</gene>
<dbReference type="STRING" id="1122152.GCA_000425905_00950"/>
<dbReference type="Gene3D" id="3.40.50.1980">
    <property type="entry name" value="Nitrogenase molybdenum iron protein domain"/>
    <property type="match status" value="2"/>
</dbReference>
<comment type="caution">
    <text evidence="7">The sequence shown here is derived from an EMBL/GenBank/DDBJ whole genome shotgun (WGS) entry which is preliminary data.</text>
</comment>
<dbReference type="RefSeq" id="WP_027824924.1">
    <property type="nucleotide sequence ID" value="NZ_AUEI01000007.1"/>
</dbReference>
<accession>A0A0R1S237</accession>
<keyword evidence="8" id="KW-1185">Reference proteome</keyword>
<keyword evidence="3" id="KW-0479">Metal-binding</keyword>
<evidence type="ECO:0000256" key="6">
    <source>
        <dbReference type="SAM" id="SignalP"/>
    </source>
</evidence>
<dbReference type="eggNOG" id="COG0803">
    <property type="taxonomic scope" value="Bacteria"/>
</dbReference>
<dbReference type="PANTHER" id="PTHR42953:SF1">
    <property type="entry name" value="METAL-BINDING PROTEIN HI_0362-RELATED"/>
    <property type="match status" value="1"/>
</dbReference>
<proteinExistence type="inferred from homology"/>
<dbReference type="PATRIC" id="fig|1122152.4.peg.896"/>
<dbReference type="PANTHER" id="PTHR42953">
    <property type="entry name" value="HIGH-AFFINITY ZINC UPTAKE SYSTEM PROTEIN ZNUA-RELATED"/>
    <property type="match status" value="1"/>
</dbReference>
<name>A0A0R1S237_9LACO</name>
<evidence type="ECO:0000256" key="5">
    <source>
        <dbReference type="RuleBase" id="RU003512"/>
    </source>
</evidence>
<dbReference type="GO" id="GO:0030001">
    <property type="term" value="P:metal ion transport"/>
    <property type="evidence" value="ECO:0007669"/>
    <property type="project" value="InterPro"/>
</dbReference>
<organism evidence="7 8">
    <name type="scientific">Lactobacillus psittaci DSM 15354</name>
    <dbReference type="NCBI Taxonomy" id="1122152"/>
    <lineage>
        <taxon>Bacteria</taxon>
        <taxon>Bacillati</taxon>
        <taxon>Bacillota</taxon>
        <taxon>Bacilli</taxon>
        <taxon>Lactobacillales</taxon>
        <taxon>Lactobacillaceae</taxon>
        <taxon>Lactobacillus</taxon>
    </lineage>
</organism>
<dbReference type="GO" id="GO:0046872">
    <property type="term" value="F:metal ion binding"/>
    <property type="evidence" value="ECO:0007669"/>
    <property type="project" value="UniProtKB-KW"/>
</dbReference>
<evidence type="ECO:0000313" key="8">
    <source>
        <dbReference type="Proteomes" id="UP000051931"/>
    </source>
</evidence>
<dbReference type="Proteomes" id="UP000051931">
    <property type="component" value="Unassembled WGS sequence"/>
</dbReference>
<dbReference type="GO" id="GO:0007155">
    <property type="term" value="P:cell adhesion"/>
    <property type="evidence" value="ECO:0007669"/>
    <property type="project" value="InterPro"/>
</dbReference>
<protein>
    <submittedName>
        <fullName evidence="7">ABC transporter solute-binding component</fullName>
    </submittedName>
</protein>
<sequence length="291" mass="32658">MRFKKIMSLLLVVAVSVVAIACSKNKANDNNKIQVVTSTNVYADIAKNIVGKYGKVTAIIKNGDTDPHDFEPTTKSGLVLSHADIIIANGMGYDNWMQKLAKANGKKAVRVGEDIMKYKSNANPHIWYNLQMPTKYVNYLVRRLTKLDKKHAKYYQTNAEEYLAKIAKIKQVSSQIDGKKSKPVFVSEPVFDYALEASGFKIGNRDFEEAIENEVDPSAKIISKMNRQIKNKEIAFFVNNTQASSSTVNTLVKKAKSNGIKVISVRETMPNGVTYYNWMKQNYDNLAKVAK</sequence>
<dbReference type="InterPro" id="IPR006129">
    <property type="entry name" value="AdhesinB"/>
</dbReference>
<comment type="subcellular location">
    <subcellularLocation>
        <location evidence="1">Cell envelope</location>
    </subcellularLocation>
</comment>
<dbReference type="GO" id="GO:0030313">
    <property type="term" value="C:cell envelope"/>
    <property type="evidence" value="ECO:0007669"/>
    <property type="project" value="UniProtKB-SubCell"/>
</dbReference>
<keyword evidence="2 5" id="KW-0813">Transport</keyword>
<keyword evidence="4 6" id="KW-0732">Signal</keyword>
<dbReference type="InterPro" id="IPR006128">
    <property type="entry name" value="Lipoprotein_PsaA-like"/>
</dbReference>
<evidence type="ECO:0000256" key="2">
    <source>
        <dbReference type="ARBA" id="ARBA00022448"/>
    </source>
</evidence>
<feature type="chain" id="PRO_5038402124" evidence="6">
    <location>
        <begin position="22"/>
        <end position="291"/>
    </location>
</feature>
<evidence type="ECO:0000313" key="7">
    <source>
        <dbReference type="EMBL" id="KRL63302.1"/>
    </source>
</evidence>
<reference evidence="7 8" key="1">
    <citation type="journal article" date="2015" name="Genome Announc.">
        <title>Expanding the biotechnology potential of lactobacilli through comparative genomics of 213 strains and associated genera.</title>
        <authorList>
            <person name="Sun Z."/>
            <person name="Harris H.M."/>
            <person name="McCann A."/>
            <person name="Guo C."/>
            <person name="Argimon S."/>
            <person name="Zhang W."/>
            <person name="Yang X."/>
            <person name="Jeffery I.B."/>
            <person name="Cooney J.C."/>
            <person name="Kagawa T.F."/>
            <person name="Liu W."/>
            <person name="Song Y."/>
            <person name="Salvetti E."/>
            <person name="Wrobel A."/>
            <person name="Rasinkangas P."/>
            <person name="Parkhill J."/>
            <person name="Rea M.C."/>
            <person name="O'Sullivan O."/>
            <person name="Ritari J."/>
            <person name="Douillard F.P."/>
            <person name="Paul Ross R."/>
            <person name="Yang R."/>
            <person name="Briner A.E."/>
            <person name="Felis G.E."/>
            <person name="de Vos W.M."/>
            <person name="Barrangou R."/>
            <person name="Klaenhammer T.R."/>
            <person name="Caufield P.W."/>
            <person name="Cui Y."/>
            <person name="Zhang H."/>
            <person name="O'Toole P.W."/>
        </authorList>
    </citation>
    <scope>NUCLEOTIDE SEQUENCE [LARGE SCALE GENOMIC DNA]</scope>
    <source>
        <strain evidence="7 8">DSM 15354</strain>
    </source>
</reference>
<dbReference type="PROSITE" id="PS51257">
    <property type="entry name" value="PROKAR_LIPOPROTEIN"/>
    <property type="match status" value="1"/>
</dbReference>
<dbReference type="Pfam" id="PF01297">
    <property type="entry name" value="ZnuA"/>
    <property type="match status" value="1"/>
</dbReference>
<dbReference type="EMBL" id="AZFB01000004">
    <property type="protein sequence ID" value="KRL63302.1"/>
    <property type="molecule type" value="Genomic_DNA"/>
</dbReference>
<evidence type="ECO:0000256" key="1">
    <source>
        <dbReference type="ARBA" id="ARBA00004196"/>
    </source>
</evidence>
<dbReference type="AlphaFoldDB" id="A0A0R1S237"/>
<evidence type="ECO:0000256" key="3">
    <source>
        <dbReference type="ARBA" id="ARBA00022723"/>
    </source>
</evidence>
<dbReference type="InterPro" id="IPR050492">
    <property type="entry name" value="Bact_metal-bind_prot9"/>
</dbReference>
<comment type="similarity">
    <text evidence="5">Belongs to the bacterial solute-binding protein 9 family.</text>
</comment>
<dbReference type="PRINTS" id="PR00691">
    <property type="entry name" value="ADHESINB"/>
</dbReference>
<dbReference type="InterPro" id="IPR006127">
    <property type="entry name" value="ZnuA-like"/>
</dbReference>
<dbReference type="SUPFAM" id="SSF53807">
    <property type="entry name" value="Helical backbone' metal receptor"/>
    <property type="match status" value="1"/>
</dbReference>
<dbReference type="OrthoDB" id="9810636at2"/>
<dbReference type="PRINTS" id="PR00690">
    <property type="entry name" value="ADHESNFAMILY"/>
</dbReference>
<feature type="signal peptide" evidence="6">
    <location>
        <begin position="1"/>
        <end position="21"/>
    </location>
</feature>